<evidence type="ECO:0000256" key="9">
    <source>
        <dbReference type="HAMAP-Rule" id="MF_00417"/>
    </source>
</evidence>
<feature type="active site" evidence="9 10">
    <location>
        <position position="78"/>
    </location>
</feature>
<comment type="subunit">
    <text evidence="9">Homotetramer.</text>
</comment>
<dbReference type="SUPFAM" id="SSF53182">
    <property type="entry name" value="Pyrrolidone carboxyl peptidase (pyroglutamate aminopeptidase)"/>
    <property type="match status" value="1"/>
</dbReference>
<dbReference type="PRINTS" id="PR00706">
    <property type="entry name" value="PYROGLUPTASE"/>
</dbReference>
<dbReference type="Pfam" id="PF01470">
    <property type="entry name" value="Peptidase_C15"/>
    <property type="match status" value="1"/>
</dbReference>
<evidence type="ECO:0000256" key="3">
    <source>
        <dbReference type="ARBA" id="ARBA00004496"/>
    </source>
</evidence>
<comment type="similarity">
    <text evidence="4 9">Belongs to the peptidase C15 family.</text>
</comment>
<dbReference type="InterPro" id="IPR036440">
    <property type="entry name" value="Peptidase_C15-like_sf"/>
</dbReference>
<dbReference type="PROSITE" id="PS01333">
    <property type="entry name" value="PYRASE_GLU"/>
    <property type="match status" value="1"/>
</dbReference>
<dbReference type="PANTHER" id="PTHR23402:SF1">
    <property type="entry name" value="PYROGLUTAMYL-PEPTIDASE I"/>
    <property type="match status" value="1"/>
</dbReference>
<feature type="active site" evidence="9 11">
    <location>
        <position position="141"/>
    </location>
</feature>
<dbReference type="PANTHER" id="PTHR23402">
    <property type="entry name" value="PROTEASE FAMILY C15 PYROGLUTAMYL-PEPTIDASE I-RELATED"/>
    <property type="match status" value="1"/>
</dbReference>
<dbReference type="NCBIfam" id="NF009676">
    <property type="entry name" value="PRK13197.1"/>
    <property type="match status" value="1"/>
</dbReference>
<dbReference type="PIRSF" id="PIRSF015592">
    <property type="entry name" value="Prld-crbxl_pptds"/>
    <property type="match status" value="1"/>
</dbReference>
<dbReference type="GO" id="GO:0006508">
    <property type="term" value="P:proteolysis"/>
    <property type="evidence" value="ECO:0007669"/>
    <property type="project" value="UniProtKB-KW"/>
</dbReference>
<feature type="active site" evidence="9">
    <location>
        <position position="165"/>
    </location>
</feature>
<dbReference type="FunFam" id="3.40.630.20:FF:000001">
    <property type="entry name" value="Pyrrolidone-carboxylate peptidase"/>
    <property type="match status" value="1"/>
</dbReference>
<evidence type="ECO:0000256" key="2">
    <source>
        <dbReference type="ARBA" id="ARBA00002280"/>
    </source>
</evidence>
<evidence type="ECO:0000256" key="10">
    <source>
        <dbReference type="PROSITE-ProRule" id="PRU10076"/>
    </source>
</evidence>
<evidence type="ECO:0000256" key="8">
    <source>
        <dbReference type="ARBA" id="ARBA00022807"/>
    </source>
</evidence>
<evidence type="ECO:0000256" key="5">
    <source>
        <dbReference type="ARBA" id="ARBA00022490"/>
    </source>
</evidence>
<comment type="catalytic activity">
    <reaction evidence="1 9 10">
        <text>Release of an N-terminal pyroglutamyl group from a polypeptide, the second amino acid generally not being Pro.</text>
        <dbReference type="EC" id="3.4.19.3"/>
    </reaction>
</comment>
<protein>
    <recommendedName>
        <fullName evidence="9">Pyrrolidone-carboxylate peptidase</fullName>
        <ecNumber evidence="9">3.4.19.3</ecNumber>
    </recommendedName>
    <alternativeName>
        <fullName evidence="9">5-oxoprolyl-peptidase</fullName>
    </alternativeName>
    <alternativeName>
        <fullName evidence="9">Pyroglutamyl-peptidase I</fullName>
        <shortName evidence="9">PGP-I</shortName>
        <shortName evidence="9">Pyrase</shortName>
    </alternativeName>
</protein>
<organism evidence="12 13">
    <name type="scientific">Aliidongia dinghuensis</name>
    <dbReference type="NCBI Taxonomy" id="1867774"/>
    <lineage>
        <taxon>Bacteria</taxon>
        <taxon>Pseudomonadati</taxon>
        <taxon>Pseudomonadota</taxon>
        <taxon>Alphaproteobacteria</taxon>
        <taxon>Rhodospirillales</taxon>
        <taxon>Dongiaceae</taxon>
        <taxon>Aliidongia</taxon>
    </lineage>
</organism>
<dbReference type="EMBL" id="BMJQ01000012">
    <property type="protein sequence ID" value="GGF34131.1"/>
    <property type="molecule type" value="Genomic_DNA"/>
</dbReference>
<dbReference type="GO" id="GO:0016920">
    <property type="term" value="F:pyroglutamyl-peptidase activity"/>
    <property type="evidence" value="ECO:0007669"/>
    <property type="project" value="UniProtKB-UniRule"/>
</dbReference>
<comment type="function">
    <text evidence="2 9">Removes 5-oxoproline from various penultimate amino acid residues except L-proline.</text>
</comment>
<gene>
    <name evidence="9 12" type="primary">pcp</name>
    <name evidence="12" type="ORF">GCM10011611_45450</name>
</gene>
<keyword evidence="7 9" id="KW-0378">Hydrolase</keyword>
<dbReference type="Gene3D" id="3.40.630.20">
    <property type="entry name" value="Peptidase C15, pyroglutamyl peptidase I-like"/>
    <property type="match status" value="1"/>
</dbReference>
<evidence type="ECO:0000256" key="7">
    <source>
        <dbReference type="ARBA" id="ARBA00022801"/>
    </source>
</evidence>
<dbReference type="GO" id="GO:0005829">
    <property type="term" value="C:cytosol"/>
    <property type="evidence" value="ECO:0007669"/>
    <property type="project" value="InterPro"/>
</dbReference>
<comment type="subcellular location">
    <subcellularLocation>
        <location evidence="3 9">Cytoplasm</location>
    </subcellularLocation>
</comment>
<keyword evidence="8 9" id="KW-0788">Thiol protease</keyword>
<dbReference type="Proteomes" id="UP000646365">
    <property type="component" value="Unassembled WGS sequence"/>
</dbReference>
<dbReference type="InterPro" id="IPR033694">
    <property type="entry name" value="PGPEP1_Cys_AS"/>
</dbReference>
<evidence type="ECO:0000313" key="12">
    <source>
        <dbReference type="EMBL" id="GGF34131.1"/>
    </source>
</evidence>
<keyword evidence="6 9" id="KW-0645">Protease</keyword>
<dbReference type="AlphaFoldDB" id="A0A8J3E3X2"/>
<dbReference type="InterPro" id="IPR033693">
    <property type="entry name" value="PGPEP1_Glu_AS"/>
</dbReference>
<evidence type="ECO:0000313" key="13">
    <source>
        <dbReference type="Proteomes" id="UP000646365"/>
    </source>
</evidence>
<reference evidence="12" key="1">
    <citation type="journal article" date="2014" name="Int. J. Syst. Evol. Microbiol.">
        <title>Complete genome sequence of Corynebacterium casei LMG S-19264T (=DSM 44701T), isolated from a smear-ripened cheese.</title>
        <authorList>
            <consortium name="US DOE Joint Genome Institute (JGI-PGF)"/>
            <person name="Walter F."/>
            <person name="Albersmeier A."/>
            <person name="Kalinowski J."/>
            <person name="Ruckert C."/>
        </authorList>
    </citation>
    <scope>NUCLEOTIDE SEQUENCE</scope>
    <source>
        <strain evidence="12">CGMCC 1.15725</strain>
    </source>
</reference>
<evidence type="ECO:0000256" key="11">
    <source>
        <dbReference type="PROSITE-ProRule" id="PRU10077"/>
    </source>
</evidence>
<keyword evidence="5 9" id="KW-0963">Cytoplasm</keyword>
<evidence type="ECO:0000256" key="4">
    <source>
        <dbReference type="ARBA" id="ARBA00006641"/>
    </source>
</evidence>
<accession>A0A8J3E3X2</accession>
<proteinExistence type="inferred from homology"/>
<dbReference type="HAMAP" id="MF_00417">
    <property type="entry name" value="Pyrrolid_peptidase"/>
    <property type="match status" value="1"/>
</dbReference>
<keyword evidence="13" id="KW-1185">Reference proteome</keyword>
<dbReference type="EC" id="3.4.19.3" evidence="9"/>
<evidence type="ECO:0000256" key="6">
    <source>
        <dbReference type="ARBA" id="ARBA00022670"/>
    </source>
</evidence>
<dbReference type="NCBIfam" id="TIGR00504">
    <property type="entry name" value="pyro_pdase"/>
    <property type="match status" value="1"/>
</dbReference>
<name>A0A8J3E3X2_9PROT</name>
<dbReference type="InterPro" id="IPR029762">
    <property type="entry name" value="PGP-I_bact-type"/>
</dbReference>
<reference evidence="12" key="2">
    <citation type="submission" date="2020-09" db="EMBL/GenBank/DDBJ databases">
        <authorList>
            <person name="Sun Q."/>
            <person name="Zhou Y."/>
        </authorList>
    </citation>
    <scope>NUCLEOTIDE SEQUENCE</scope>
    <source>
        <strain evidence="12">CGMCC 1.15725</strain>
    </source>
</reference>
<dbReference type="RefSeq" id="WP_189050041.1">
    <property type="nucleotide sequence ID" value="NZ_BMJQ01000012.1"/>
</dbReference>
<dbReference type="CDD" id="cd00501">
    <property type="entry name" value="Peptidase_C15"/>
    <property type="match status" value="1"/>
</dbReference>
<dbReference type="PROSITE" id="PS01334">
    <property type="entry name" value="PYRASE_CYS"/>
    <property type="match status" value="1"/>
</dbReference>
<evidence type="ECO:0000256" key="1">
    <source>
        <dbReference type="ARBA" id="ARBA00001770"/>
    </source>
</evidence>
<dbReference type="InterPro" id="IPR016125">
    <property type="entry name" value="Peptidase_C15-like"/>
</dbReference>
<dbReference type="InterPro" id="IPR000816">
    <property type="entry name" value="Peptidase_C15"/>
</dbReference>
<comment type="caution">
    <text evidence="12">The sequence shown here is derived from an EMBL/GenBank/DDBJ whole genome shotgun (WGS) entry which is preliminary data.</text>
</comment>
<sequence>MRILVTGFDPFGGEPVNPALEALKRLSATLGPHAIERRPLPTVFHRSLDVLGDAVRTLRPDLLIAVGQAGGRTEISIERVAINLDDARIPDNGGQSPIDQPIVPGGPAAYFTNLPLKAMVRALGDAGIPAKVSNTAGTFVCNHVFYGAMHLVATEFPRMRAGFIHIPFLPEQVARHPGQPSMAVETVVAGLTLAIETAAGRTDDIAVADDATH</sequence>